<dbReference type="RefSeq" id="WP_198747572.1">
    <property type="nucleotide sequence ID" value="NZ_JAEHTE010000015.1"/>
</dbReference>
<name>A0A8I1EG77_PSEPU</name>
<feature type="transmembrane region" description="Helical" evidence="1">
    <location>
        <begin position="57"/>
        <end position="77"/>
    </location>
</feature>
<feature type="transmembrane region" description="Helical" evidence="1">
    <location>
        <begin position="83"/>
        <end position="108"/>
    </location>
</feature>
<dbReference type="AlphaFoldDB" id="A0A8I1EG77"/>
<keyword evidence="1" id="KW-0472">Membrane</keyword>
<dbReference type="Proteomes" id="UP000637061">
    <property type="component" value="Unassembled WGS sequence"/>
</dbReference>
<organism evidence="2 3">
    <name type="scientific">Pseudomonas putida</name>
    <name type="common">Arthrobacter siderocapsulatus</name>
    <dbReference type="NCBI Taxonomy" id="303"/>
    <lineage>
        <taxon>Bacteria</taxon>
        <taxon>Pseudomonadati</taxon>
        <taxon>Pseudomonadota</taxon>
        <taxon>Gammaproteobacteria</taxon>
        <taxon>Pseudomonadales</taxon>
        <taxon>Pseudomonadaceae</taxon>
        <taxon>Pseudomonas</taxon>
    </lineage>
</organism>
<reference evidence="2" key="1">
    <citation type="submission" date="2020-12" db="EMBL/GenBank/DDBJ databases">
        <title>Enhanced detection system for hospital associated transmission using whole genome sequencing surveillance.</title>
        <authorList>
            <person name="Harrison L.H."/>
            <person name="Van Tyne D."/>
            <person name="Marsh J.W."/>
            <person name="Griffith M.P."/>
            <person name="Snyder D.J."/>
            <person name="Cooper V.S."/>
            <person name="Mustapha M."/>
        </authorList>
    </citation>
    <scope>NUCLEOTIDE SEQUENCE</scope>
    <source>
        <strain evidence="2">PSB00042</strain>
    </source>
</reference>
<evidence type="ECO:0000313" key="3">
    <source>
        <dbReference type="Proteomes" id="UP000637061"/>
    </source>
</evidence>
<feature type="transmembrane region" description="Helical" evidence="1">
    <location>
        <begin position="16"/>
        <end position="36"/>
    </location>
</feature>
<evidence type="ECO:0000313" key="2">
    <source>
        <dbReference type="EMBL" id="MBI6885170.1"/>
    </source>
</evidence>
<protein>
    <recommendedName>
        <fullName evidence="4">Transmembrane protein</fullName>
    </recommendedName>
</protein>
<dbReference type="EMBL" id="JAEHTE010000015">
    <property type="protein sequence ID" value="MBI6885170.1"/>
    <property type="molecule type" value="Genomic_DNA"/>
</dbReference>
<proteinExistence type="predicted"/>
<evidence type="ECO:0008006" key="4">
    <source>
        <dbReference type="Google" id="ProtNLM"/>
    </source>
</evidence>
<accession>A0A8I1EG77</accession>
<keyword evidence="1" id="KW-0812">Transmembrane</keyword>
<keyword evidence="1" id="KW-1133">Transmembrane helix</keyword>
<comment type="caution">
    <text evidence="2">The sequence shown here is derived from an EMBL/GenBank/DDBJ whole genome shotgun (WGS) entry which is preliminary data.</text>
</comment>
<sequence>MDPVSPAQAFLEAHRIYLWISFLPLVLISIFSIWLSSKIKSSQGDSKWKFFRNCCRVLALMIVGFATGIIAYFDIIYLTGWTWLFGLLIFLVFPELMIIIFYVVKWLLGLDREPEKS</sequence>
<evidence type="ECO:0000256" key="1">
    <source>
        <dbReference type="SAM" id="Phobius"/>
    </source>
</evidence>
<gene>
    <name evidence="2" type="ORF">JEU22_14740</name>
</gene>